<protein>
    <submittedName>
        <fullName evidence="2">Uncharacterized protein</fullName>
    </submittedName>
</protein>
<organism evidence="2 3">
    <name type="scientific">Paractinoplanes deccanensis</name>
    <dbReference type="NCBI Taxonomy" id="113561"/>
    <lineage>
        <taxon>Bacteria</taxon>
        <taxon>Bacillati</taxon>
        <taxon>Actinomycetota</taxon>
        <taxon>Actinomycetes</taxon>
        <taxon>Micromonosporales</taxon>
        <taxon>Micromonosporaceae</taxon>
        <taxon>Paractinoplanes</taxon>
    </lineage>
</organism>
<evidence type="ECO:0000313" key="2">
    <source>
        <dbReference type="EMBL" id="GID77470.1"/>
    </source>
</evidence>
<accession>A0ABQ3YC15</accession>
<comment type="caution">
    <text evidence="2">The sequence shown here is derived from an EMBL/GenBank/DDBJ whole genome shotgun (WGS) entry which is preliminary data.</text>
</comment>
<feature type="region of interest" description="Disordered" evidence="1">
    <location>
        <begin position="1"/>
        <end position="30"/>
    </location>
</feature>
<sequence length="87" mass="9248">MHDEDPALTRPDGGDQPVERSTLGPPPDEQPAAVVLLLPHTLPPGCEQAQRDDTSVLTTRRAAAYDLRHGFKREGLNAAGQAPQTAG</sequence>
<dbReference type="EMBL" id="BOMI01000121">
    <property type="protein sequence ID" value="GID77470.1"/>
    <property type="molecule type" value="Genomic_DNA"/>
</dbReference>
<name>A0ABQ3YC15_9ACTN</name>
<evidence type="ECO:0000313" key="3">
    <source>
        <dbReference type="Proteomes" id="UP000609879"/>
    </source>
</evidence>
<gene>
    <name evidence="2" type="ORF">Ade02nite_61110</name>
</gene>
<evidence type="ECO:0000256" key="1">
    <source>
        <dbReference type="SAM" id="MobiDB-lite"/>
    </source>
</evidence>
<dbReference type="Proteomes" id="UP000609879">
    <property type="component" value="Unassembled WGS sequence"/>
</dbReference>
<keyword evidence="3" id="KW-1185">Reference proteome</keyword>
<proteinExistence type="predicted"/>
<reference evidence="2 3" key="1">
    <citation type="submission" date="2021-01" db="EMBL/GenBank/DDBJ databases">
        <title>Whole genome shotgun sequence of Actinoplanes deccanensis NBRC 13994.</title>
        <authorList>
            <person name="Komaki H."/>
            <person name="Tamura T."/>
        </authorList>
    </citation>
    <scope>NUCLEOTIDE SEQUENCE [LARGE SCALE GENOMIC DNA]</scope>
    <source>
        <strain evidence="2 3">NBRC 13994</strain>
    </source>
</reference>